<dbReference type="InterPro" id="IPR039778">
    <property type="entry name" value="PDCD4"/>
</dbReference>
<dbReference type="AlphaFoldDB" id="A0A8S1J4U4"/>
<dbReference type="Pfam" id="PF02847">
    <property type="entry name" value="MA3"/>
    <property type="match status" value="4"/>
</dbReference>
<evidence type="ECO:0000256" key="2">
    <source>
        <dbReference type="ARBA" id="ARBA00005497"/>
    </source>
</evidence>
<feature type="region of interest" description="Disordered" evidence="6">
    <location>
        <begin position="32"/>
        <end position="77"/>
    </location>
</feature>
<dbReference type="PANTHER" id="PTHR12626:SF0">
    <property type="entry name" value="PROGRAMMED CELL DEATH PROTEIN 4"/>
    <property type="match status" value="1"/>
</dbReference>
<evidence type="ECO:0000256" key="6">
    <source>
        <dbReference type="SAM" id="MobiDB-lite"/>
    </source>
</evidence>
<evidence type="ECO:0000313" key="8">
    <source>
        <dbReference type="EMBL" id="CAD7702101.1"/>
    </source>
</evidence>
<feature type="domain" description="MI" evidence="7">
    <location>
        <begin position="286"/>
        <end position="407"/>
    </location>
</feature>
<dbReference type="OrthoDB" id="414546at2759"/>
<evidence type="ECO:0000256" key="5">
    <source>
        <dbReference type="ARBA" id="ARBA00023242"/>
    </source>
</evidence>
<proteinExistence type="inferred from homology"/>
<dbReference type="Gene3D" id="1.25.40.180">
    <property type="match status" value="4"/>
</dbReference>
<feature type="domain" description="MI" evidence="7">
    <location>
        <begin position="125"/>
        <end position="246"/>
    </location>
</feature>
<dbReference type="Proteomes" id="UP000708148">
    <property type="component" value="Unassembled WGS sequence"/>
</dbReference>
<evidence type="ECO:0000313" key="9">
    <source>
        <dbReference type="Proteomes" id="UP000708148"/>
    </source>
</evidence>
<comment type="subcellular location">
    <subcellularLocation>
        <location evidence="1">Cytoplasm</location>
    </subcellularLocation>
</comment>
<evidence type="ECO:0000259" key="7">
    <source>
        <dbReference type="PROSITE" id="PS51366"/>
    </source>
</evidence>
<dbReference type="SUPFAM" id="SSF48371">
    <property type="entry name" value="ARM repeat"/>
    <property type="match status" value="4"/>
</dbReference>
<organism evidence="8 9">
    <name type="scientific">Ostreobium quekettii</name>
    <dbReference type="NCBI Taxonomy" id="121088"/>
    <lineage>
        <taxon>Eukaryota</taxon>
        <taxon>Viridiplantae</taxon>
        <taxon>Chlorophyta</taxon>
        <taxon>core chlorophytes</taxon>
        <taxon>Ulvophyceae</taxon>
        <taxon>TCBD clade</taxon>
        <taxon>Bryopsidales</taxon>
        <taxon>Ostreobineae</taxon>
        <taxon>Ostreobiaceae</taxon>
        <taxon>Ostreobium</taxon>
    </lineage>
</organism>
<reference evidence="8" key="1">
    <citation type="submission" date="2020-12" db="EMBL/GenBank/DDBJ databases">
        <authorList>
            <person name="Iha C."/>
        </authorList>
    </citation>
    <scope>NUCLEOTIDE SEQUENCE</scope>
</reference>
<feature type="domain" description="MI" evidence="7">
    <location>
        <begin position="586"/>
        <end position="705"/>
    </location>
</feature>
<dbReference type="SMART" id="SM00544">
    <property type="entry name" value="MA3"/>
    <property type="match status" value="4"/>
</dbReference>
<feature type="compositionally biased region" description="Basic and acidic residues" evidence="6">
    <location>
        <begin position="53"/>
        <end position="62"/>
    </location>
</feature>
<gene>
    <name evidence="8" type="ORF">OSTQU699_LOCUS7458</name>
</gene>
<dbReference type="GO" id="GO:0045892">
    <property type="term" value="P:negative regulation of DNA-templated transcription"/>
    <property type="evidence" value="ECO:0007669"/>
    <property type="project" value="InterPro"/>
</dbReference>
<feature type="domain" description="MI" evidence="7">
    <location>
        <begin position="424"/>
        <end position="545"/>
    </location>
</feature>
<accession>A0A8S1J4U4</accession>
<dbReference type="InterPro" id="IPR016024">
    <property type="entry name" value="ARM-type_fold"/>
</dbReference>
<name>A0A8S1J4U4_9CHLO</name>
<keyword evidence="9" id="KW-1185">Reference proteome</keyword>
<dbReference type="PANTHER" id="PTHR12626">
    <property type="entry name" value="PROGRAMMED CELL DEATH 4"/>
    <property type="match status" value="1"/>
</dbReference>
<keyword evidence="5" id="KW-0539">Nucleus</keyword>
<evidence type="ECO:0000256" key="3">
    <source>
        <dbReference type="ARBA" id="ARBA00022490"/>
    </source>
</evidence>
<dbReference type="GO" id="GO:0005737">
    <property type="term" value="C:cytoplasm"/>
    <property type="evidence" value="ECO:0007669"/>
    <property type="project" value="UniProtKB-SubCell"/>
</dbReference>
<dbReference type="EMBL" id="CAJHUC010001710">
    <property type="protein sequence ID" value="CAD7702101.1"/>
    <property type="molecule type" value="Genomic_DNA"/>
</dbReference>
<evidence type="ECO:0000256" key="4">
    <source>
        <dbReference type="ARBA" id="ARBA00022737"/>
    </source>
</evidence>
<sequence>MASGEESASPRSRPFLTQLQREALDAALAEKQDKAKLHKEEHRWMATHRRNRSKDFVGDRKSRMAKGSGAPKKGGGGGKYTWGTWGVGEGAERAAVDKNDPNYNSEEDRKVVFKVSTEIKEEVEKYKQRVAGIINEYFDNNDISETANLLYDLDLPHFAQYFVKKAIVMALDRRDREREMVSVLLSSLYNEVVYPDQMRKGFLSVVESVDDLKLDVPEAVDLVSLFVARAIVDDIIPPAIVSKAIAPEGSAMEALLQQVEVHLAARHCTEKLLRCWGGAAGLNYQDTKDSIVKMLFEYTSSHDIDEARRCLWNLGVKFFHHEFVKQAIHMAMETKMHRGAFIDLLSALHGDGELSDVQVQKGISRVATRLDDTVLDNPSAKEQFAEVVEAARAGGLIKASLEEILTEANAERNAGHPHPYSIGEFKKVAKDTVREYFGSSDVDEVATRLLELEEPGLHHIFVKHAVQLAMDGKDREREMVCVLLSALYPQVLTGDQLGQGFTRLLASAEDLVLDNPDAAHLLSLFTGRIIIDEVLPPSFLTTVLGVLPDKCLGIQIVQSTGSMLSARHASERLLNCFHGGAKDVEQIRSDIMTMLREYMLSKDIKEVSRCLHDLSVPFYHHELVRRALEMALESDMAVEAVSKMLEYFADSGEINETQMKKGFDRVAGMLDDLALDYPQGKERFATIKAKADEGKWLEAAPKAEA</sequence>
<evidence type="ECO:0000256" key="1">
    <source>
        <dbReference type="ARBA" id="ARBA00004496"/>
    </source>
</evidence>
<protein>
    <recommendedName>
        <fullName evidence="7">MI domain-containing protein</fullName>
    </recommendedName>
</protein>
<feature type="compositionally biased region" description="Basic and acidic residues" evidence="6">
    <location>
        <begin position="32"/>
        <end position="44"/>
    </location>
</feature>
<comment type="caution">
    <text evidence="8">The sequence shown here is derived from an EMBL/GenBank/DDBJ whole genome shotgun (WGS) entry which is preliminary data.</text>
</comment>
<keyword evidence="4" id="KW-0677">Repeat</keyword>
<comment type="similarity">
    <text evidence="2">Belongs to the PDCD4 family.</text>
</comment>
<dbReference type="InterPro" id="IPR003891">
    <property type="entry name" value="Initiation_fac_eIF4g_MI"/>
</dbReference>
<dbReference type="PROSITE" id="PS51366">
    <property type="entry name" value="MI"/>
    <property type="match status" value="4"/>
</dbReference>
<keyword evidence="3" id="KW-0963">Cytoplasm</keyword>
<feature type="region of interest" description="Disordered" evidence="6">
    <location>
        <begin position="1"/>
        <end position="20"/>
    </location>
</feature>